<feature type="transmembrane region" description="Helical" evidence="1">
    <location>
        <begin position="42"/>
        <end position="63"/>
    </location>
</feature>
<gene>
    <name evidence="2" type="ORF">ACFQL9_13050</name>
</gene>
<accession>A0ABD5WB96</accession>
<dbReference type="Proteomes" id="UP001596461">
    <property type="component" value="Unassembled WGS sequence"/>
</dbReference>
<keyword evidence="1" id="KW-0472">Membrane</keyword>
<evidence type="ECO:0000256" key="1">
    <source>
        <dbReference type="SAM" id="Phobius"/>
    </source>
</evidence>
<reference evidence="2 3" key="1">
    <citation type="journal article" date="2019" name="Int. J. Syst. Evol. Microbiol.">
        <title>The Global Catalogue of Microorganisms (GCM) 10K type strain sequencing project: providing services to taxonomists for standard genome sequencing and annotation.</title>
        <authorList>
            <consortium name="The Broad Institute Genomics Platform"/>
            <consortium name="The Broad Institute Genome Sequencing Center for Infectious Disease"/>
            <person name="Wu L."/>
            <person name="Ma J."/>
        </authorList>
    </citation>
    <scope>NUCLEOTIDE SEQUENCE [LARGE SCALE GENOMIC DNA]</scope>
    <source>
        <strain evidence="2 3">DT31</strain>
    </source>
</reference>
<feature type="transmembrane region" description="Helical" evidence="1">
    <location>
        <begin position="103"/>
        <end position="123"/>
    </location>
</feature>
<protein>
    <submittedName>
        <fullName evidence="2">Uncharacterized protein</fullName>
    </submittedName>
</protein>
<proteinExistence type="predicted"/>
<keyword evidence="1" id="KW-0812">Transmembrane</keyword>
<evidence type="ECO:0000313" key="3">
    <source>
        <dbReference type="Proteomes" id="UP001596461"/>
    </source>
</evidence>
<dbReference type="EMBL" id="JBHTAH010000012">
    <property type="protein sequence ID" value="MFC7070574.1"/>
    <property type="molecule type" value="Genomic_DNA"/>
</dbReference>
<comment type="caution">
    <text evidence="2">The sequence shown here is derived from an EMBL/GenBank/DDBJ whole genome shotgun (WGS) entry which is preliminary data.</text>
</comment>
<dbReference type="AlphaFoldDB" id="A0ABD5WB96"/>
<keyword evidence="3" id="KW-1185">Reference proteome</keyword>
<name>A0ABD5WB96_9EURY</name>
<keyword evidence="1" id="KW-1133">Transmembrane helix</keyword>
<evidence type="ECO:0000313" key="2">
    <source>
        <dbReference type="EMBL" id="MFC7070574.1"/>
    </source>
</evidence>
<sequence length="134" mass="13869">MSIVLLAVVLLLAMMGVGLILWRKEGDLTTDDAVRAGQRSKQIGKAVGGLLGIGTVSLAGAAWQTGMGVVEYGALLADIVGQSPVTFAGLVNVGLIGAGLTEWFGPIRAMGIMLMVLGVGVIWRVQQTKNRGHA</sequence>
<dbReference type="RefSeq" id="WP_390210771.1">
    <property type="nucleotide sequence ID" value="NZ_JBHTAH010000012.1"/>
</dbReference>
<organism evidence="2 3">
    <name type="scientific">Halobaculum lipolyticum</name>
    <dbReference type="NCBI Taxonomy" id="3032001"/>
    <lineage>
        <taxon>Archaea</taxon>
        <taxon>Methanobacteriati</taxon>
        <taxon>Methanobacteriota</taxon>
        <taxon>Stenosarchaea group</taxon>
        <taxon>Halobacteria</taxon>
        <taxon>Halobacteriales</taxon>
        <taxon>Haloferacaceae</taxon>
        <taxon>Halobaculum</taxon>
    </lineage>
</organism>